<evidence type="ECO:0000256" key="5">
    <source>
        <dbReference type="ARBA" id="ARBA00022970"/>
    </source>
</evidence>
<keyword evidence="4 9" id="KW-0812">Transmembrane</keyword>
<feature type="transmembrane region" description="Helical" evidence="9">
    <location>
        <begin position="262"/>
        <end position="281"/>
    </location>
</feature>
<dbReference type="Proteomes" id="UP000321638">
    <property type="component" value="Unassembled WGS sequence"/>
</dbReference>
<evidence type="ECO:0000256" key="8">
    <source>
        <dbReference type="ARBA" id="ARBA00037998"/>
    </source>
</evidence>
<keyword evidence="11" id="KW-1185">Reference proteome</keyword>
<feature type="transmembrane region" description="Helical" evidence="9">
    <location>
        <begin position="65"/>
        <end position="88"/>
    </location>
</feature>
<dbReference type="GO" id="GO:0006865">
    <property type="term" value="P:amino acid transport"/>
    <property type="evidence" value="ECO:0007669"/>
    <property type="project" value="UniProtKB-KW"/>
</dbReference>
<keyword evidence="3" id="KW-1003">Cell membrane</keyword>
<reference evidence="10 11" key="1">
    <citation type="submission" date="2019-06" db="EMBL/GenBank/DDBJ databases">
        <title>New taxonomy in bacterial strain CC-CFT640, isolated from vineyard.</title>
        <authorList>
            <person name="Lin S.-Y."/>
            <person name="Tsai C.-F."/>
            <person name="Young C.-C."/>
        </authorList>
    </citation>
    <scope>NUCLEOTIDE SEQUENCE [LARGE SCALE GENOMIC DNA]</scope>
    <source>
        <strain evidence="10 11">CC-CFT640</strain>
    </source>
</reference>
<dbReference type="Pfam" id="PF02653">
    <property type="entry name" value="BPD_transp_2"/>
    <property type="match status" value="1"/>
</dbReference>
<name>A0A5C8PH88_9HYPH</name>
<comment type="similarity">
    <text evidence="8">Belongs to the binding-protein-dependent transport system permease family. LivHM subfamily.</text>
</comment>
<evidence type="ECO:0000313" key="11">
    <source>
        <dbReference type="Proteomes" id="UP000321638"/>
    </source>
</evidence>
<evidence type="ECO:0000313" key="10">
    <source>
        <dbReference type="EMBL" id="TXL73166.1"/>
    </source>
</evidence>
<dbReference type="PANTHER" id="PTHR11795:SF442">
    <property type="entry name" value="ABC TRANSPORTER ATP-BINDING PROTEIN"/>
    <property type="match status" value="1"/>
</dbReference>
<proteinExistence type="inferred from homology"/>
<evidence type="ECO:0000256" key="4">
    <source>
        <dbReference type="ARBA" id="ARBA00022692"/>
    </source>
</evidence>
<feature type="transmembrane region" description="Helical" evidence="9">
    <location>
        <begin position="6"/>
        <end position="30"/>
    </location>
</feature>
<dbReference type="CDD" id="cd06582">
    <property type="entry name" value="TM_PBP1_LivH_like"/>
    <property type="match status" value="1"/>
</dbReference>
<evidence type="ECO:0000256" key="6">
    <source>
        <dbReference type="ARBA" id="ARBA00022989"/>
    </source>
</evidence>
<organism evidence="10 11">
    <name type="scientific">Vineibacter terrae</name>
    <dbReference type="NCBI Taxonomy" id="2586908"/>
    <lineage>
        <taxon>Bacteria</taxon>
        <taxon>Pseudomonadati</taxon>
        <taxon>Pseudomonadota</taxon>
        <taxon>Alphaproteobacteria</taxon>
        <taxon>Hyphomicrobiales</taxon>
        <taxon>Vineibacter</taxon>
    </lineage>
</organism>
<accession>A0A5C8PH88</accession>
<sequence length="291" mass="30332">MMDEILIQALSGLSRGMVLFVVASGLTLIFGTMRIANFAHGSFYMLAAFLTYSVATMVGDRTWGFLAALCLAPPIVAGVGALIEWGLLKRIATRPHQYQLILTYAITLIVADGIKMLWGSDYRTVARPAGLDGAITILDMPFPTYNAMLILVGVLIAVGLHLLLTRTRFGKTIRAAVADGEMIGALGVNVQRLFTGVFALGAGLAGLGGVLAAPVGSVSLGIDSSIIIESFAVIIIGGVGNVMGALIGAVLIGVVHAVGILFVPKLAIAFVFIALCAVLLIRPQGLLGRNT</sequence>
<dbReference type="GO" id="GO:0005886">
    <property type="term" value="C:plasma membrane"/>
    <property type="evidence" value="ECO:0007669"/>
    <property type="project" value="UniProtKB-SubCell"/>
</dbReference>
<protein>
    <submittedName>
        <fullName evidence="10">Branched-chain amino acid ABC transporter permease</fullName>
    </submittedName>
</protein>
<dbReference type="InterPro" id="IPR052157">
    <property type="entry name" value="BCAA_transport_permease"/>
</dbReference>
<dbReference type="GO" id="GO:0022857">
    <property type="term" value="F:transmembrane transporter activity"/>
    <property type="evidence" value="ECO:0007669"/>
    <property type="project" value="InterPro"/>
</dbReference>
<keyword evidence="7 9" id="KW-0472">Membrane</keyword>
<keyword evidence="5" id="KW-0029">Amino-acid transport</keyword>
<dbReference type="OrthoDB" id="8126477at2"/>
<evidence type="ECO:0000256" key="9">
    <source>
        <dbReference type="SAM" id="Phobius"/>
    </source>
</evidence>
<feature type="transmembrane region" description="Helical" evidence="9">
    <location>
        <begin position="193"/>
        <end position="214"/>
    </location>
</feature>
<comment type="subcellular location">
    <subcellularLocation>
        <location evidence="1">Cell membrane</location>
        <topology evidence="1">Multi-pass membrane protein</topology>
    </subcellularLocation>
</comment>
<dbReference type="RefSeq" id="WP_147849185.1">
    <property type="nucleotide sequence ID" value="NZ_VDUZ01000027.1"/>
</dbReference>
<feature type="transmembrane region" description="Helical" evidence="9">
    <location>
        <begin position="145"/>
        <end position="164"/>
    </location>
</feature>
<gene>
    <name evidence="10" type="ORF">FHP25_22305</name>
</gene>
<dbReference type="InterPro" id="IPR001851">
    <property type="entry name" value="ABC_transp_permease"/>
</dbReference>
<dbReference type="PANTHER" id="PTHR11795">
    <property type="entry name" value="BRANCHED-CHAIN AMINO ACID TRANSPORT SYSTEM PERMEASE PROTEIN LIVH"/>
    <property type="match status" value="1"/>
</dbReference>
<dbReference type="EMBL" id="VDUZ01000027">
    <property type="protein sequence ID" value="TXL73166.1"/>
    <property type="molecule type" value="Genomic_DNA"/>
</dbReference>
<keyword evidence="6 9" id="KW-1133">Transmembrane helix</keyword>
<feature type="transmembrane region" description="Helical" evidence="9">
    <location>
        <begin position="100"/>
        <end position="118"/>
    </location>
</feature>
<evidence type="ECO:0000256" key="7">
    <source>
        <dbReference type="ARBA" id="ARBA00023136"/>
    </source>
</evidence>
<dbReference type="AlphaFoldDB" id="A0A5C8PH88"/>
<comment type="caution">
    <text evidence="10">The sequence shown here is derived from an EMBL/GenBank/DDBJ whole genome shotgun (WGS) entry which is preliminary data.</text>
</comment>
<feature type="transmembrane region" description="Helical" evidence="9">
    <location>
        <begin position="226"/>
        <end position="255"/>
    </location>
</feature>
<evidence type="ECO:0000256" key="1">
    <source>
        <dbReference type="ARBA" id="ARBA00004651"/>
    </source>
</evidence>
<evidence type="ECO:0000256" key="3">
    <source>
        <dbReference type="ARBA" id="ARBA00022475"/>
    </source>
</evidence>
<evidence type="ECO:0000256" key="2">
    <source>
        <dbReference type="ARBA" id="ARBA00022448"/>
    </source>
</evidence>
<keyword evidence="2" id="KW-0813">Transport</keyword>